<dbReference type="EMBL" id="CP003557">
    <property type="protein sequence ID" value="AFN75392.1"/>
    <property type="molecule type" value="Genomic_DNA"/>
</dbReference>
<dbReference type="GO" id="GO:0044780">
    <property type="term" value="P:bacterial-type flagellum assembly"/>
    <property type="evidence" value="ECO:0007669"/>
    <property type="project" value="InterPro"/>
</dbReference>
<dbReference type="eggNOG" id="COG1256">
    <property type="taxonomic scope" value="Bacteria"/>
</dbReference>
<gene>
    <name evidence="9" type="ordered locus">MROS_2162</name>
</gene>
<evidence type="ECO:0000259" key="7">
    <source>
        <dbReference type="Pfam" id="PF06429"/>
    </source>
</evidence>
<dbReference type="PANTHER" id="PTHR30033:SF1">
    <property type="entry name" value="FLAGELLAR HOOK-ASSOCIATED PROTEIN 1"/>
    <property type="match status" value="1"/>
</dbReference>
<dbReference type="PATRIC" id="fig|1191523.3.peg.2287"/>
<dbReference type="SUPFAM" id="SSF64518">
    <property type="entry name" value="Phase 1 flagellin"/>
    <property type="match status" value="1"/>
</dbReference>
<protein>
    <recommendedName>
        <fullName evidence="4">Flagellar hook-associated protein 1</fullName>
    </recommendedName>
</protein>
<dbReference type="Pfam" id="PF06429">
    <property type="entry name" value="Flg_bbr_C"/>
    <property type="match status" value="1"/>
</dbReference>
<keyword evidence="9" id="KW-0282">Flagellum</keyword>
<dbReference type="AlphaFoldDB" id="I6YXY1"/>
<dbReference type="InterPro" id="IPR010930">
    <property type="entry name" value="Flg_bb/hook_C_dom"/>
</dbReference>
<feature type="domain" description="Flagellar basal-body/hook protein C-terminal" evidence="7">
    <location>
        <begin position="423"/>
        <end position="462"/>
    </location>
</feature>
<dbReference type="NCBIfam" id="TIGR02492">
    <property type="entry name" value="flgK_ends"/>
    <property type="match status" value="1"/>
</dbReference>
<accession>I6YXY1</accession>
<evidence type="ECO:0000256" key="4">
    <source>
        <dbReference type="ARBA" id="ARBA00016244"/>
    </source>
</evidence>
<dbReference type="Pfam" id="PF22638">
    <property type="entry name" value="FlgK_D1"/>
    <property type="match status" value="1"/>
</dbReference>
<evidence type="ECO:0000259" key="8">
    <source>
        <dbReference type="Pfam" id="PF22638"/>
    </source>
</evidence>
<feature type="domain" description="Flagellar hook-associated protein FlgK helical" evidence="8">
    <location>
        <begin position="90"/>
        <end position="308"/>
    </location>
</feature>
<dbReference type="GO" id="GO:0005198">
    <property type="term" value="F:structural molecule activity"/>
    <property type="evidence" value="ECO:0007669"/>
    <property type="project" value="InterPro"/>
</dbReference>
<evidence type="ECO:0000256" key="3">
    <source>
        <dbReference type="ARBA" id="ARBA00009677"/>
    </source>
</evidence>
<name>I6YXY1_MELRP</name>
<dbReference type="eggNOG" id="COG4786">
    <property type="taxonomic scope" value="Bacteria"/>
</dbReference>
<comment type="subcellular location">
    <subcellularLocation>
        <location evidence="1">Bacterial flagellum</location>
    </subcellularLocation>
    <subcellularLocation>
        <location evidence="2">Secreted</location>
    </subcellularLocation>
</comment>
<dbReference type="KEGG" id="mro:MROS_2162"/>
<keyword evidence="9" id="KW-0969">Cilium</keyword>
<evidence type="ECO:0000256" key="2">
    <source>
        <dbReference type="ARBA" id="ARBA00004613"/>
    </source>
</evidence>
<sequence>MGIGKIFDISVRTMATYQRALDVTSQNVSNAGNEEYTRQKVVFGTEETQAGIGMGVKIQDVVRVKNDLIDKQIYQYQSTYSDANKRSELLQQVETILAEPGDYGLSNYFNQFFNSWSQLATNPTSIQYRTQIIQNAQRLSERFKDVYDSISSLQHLLKNETVSKVEQMNSYLKEIYDLNRKIYDNEAVGIKASELMDRRDLLLNELSKLANITISNNEYGTVTVSVGGVLAADRNVYTEFTVKLDGGKLKVVPKADENSSVILNSGELFALTELYSKQIPKYKSDLENLANVFIDKVNELHRQGYTLVQSGSSSTDIPFFGTLSGGTVVDAFVDGKININPAILNNPKNIAASGAANNDGNSDYAVNIASLADTKFSELGDQTILEAYSTILNNFGLEKVQSENRIQTSEMVLQQLNLQKSSYSGVSIDEEMTNVIKYQRSYEAAARLIRAADEMLETIIQMV</sequence>
<dbReference type="InterPro" id="IPR053927">
    <property type="entry name" value="FlgK_helical"/>
</dbReference>
<dbReference type="InterPro" id="IPR002371">
    <property type="entry name" value="FlgK"/>
</dbReference>
<evidence type="ECO:0000256" key="6">
    <source>
        <dbReference type="ARBA" id="ARBA00023143"/>
    </source>
</evidence>
<dbReference type="PANTHER" id="PTHR30033">
    <property type="entry name" value="FLAGELLAR HOOK-ASSOCIATED PROTEIN 1"/>
    <property type="match status" value="1"/>
</dbReference>
<keyword evidence="5" id="KW-0964">Secreted</keyword>
<comment type="similarity">
    <text evidence="3">Belongs to the flagella basal body rod proteins family.</text>
</comment>
<keyword evidence="9" id="KW-0966">Cell projection</keyword>
<organism evidence="9 10">
    <name type="scientific">Melioribacter roseus (strain DSM 23840 / JCM 17771 / VKM B-2668 / P3M-2)</name>
    <dbReference type="NCBI Taxonomy" id="1191523"/>
    <lineage>
        <taxon>Bacteria</taxon>
        <taxon>Pseudomonadati</taxon>
        <taxon>Ignavibacteriota</taxon>
        <taxon>Ignavibacteria</taxon>
        <taxon>Ignavibacteriales</taxon>
        <taxon>Melioribacteraceae</taxon>
        <taxon>Melioribacter</taxon>
    </lineage>
</organism>
<proteinExistence type="inferred from homology"/>
<reference evidence="9 10" key="1">
    <citation type="journal article" date="2013" name="PLoS ONE">
        <title>Genomic analysis of Melioribacter roseus, facultatively anaerobic organotrophic bacterium representing a novel deep lineage within Bacteriodetes/Chlorobi group.</title>
        <authorList>
            <person name="Kadnikov V.V."/>
            <person name="Mardanov A.V."/>
            <person name="Podosokorskaya O.A."/>
            <person name="Gavrilov S.N."/>
            <person name="Kublanov I.V."/>
            <person name="Beletsky A.V."/>
            <person name="Bonch-Osmolovskaya E.A."/>
            <person name="Ravin N.V."/>
        </authorList>
    </citation>
    <scope>NUCLEOTIDE SEQUENCE [LARGE SCALE GENOMIC DNA]</scope>
    <source>
        <strain evidence="10">JCM 17771 / P3M-2</strain>
    </source>
</reference>
<dbReference type="STRING" id="1191523.MROS_2162"/>
<dbReference type="HOGENOM" id="CLU_012762_1_0_10"/>
<evidence type="ECO:0000313" key="9">
    <source>
        <dbReference type="EMBL" id="AFN75392.1"/>
    </source>
</evidence>
<dbReference type="GO" id="GO:0009424">
    <property type="term" value="C:bacterial-type flagellum hook"/>
    <property type="evidence" value="ECO:0007669"/>
    <property type="project" value="InterPro"/>
</dbReference>
<evidence type="ECO:0000256" key="5">
    <source>
        <dbReference type="ARBA" id="ARBA00022525"/>
    </source>
</evidence>
<dbReference type="Proteomes" id="UP000009011">
    <property type="component" value="Chromosome"/>
</dbReference>
<dbReference type="GO" id="GO:0005576">
    <property type="term" value="C:extracellular region"/>
    <property type="evidence" value="ECO:0007669"/>
    <property type="project" value="UniProtKB-SubCell"/>
</dbReference>
<evidence type="ECO:0000313" key="10">
    <source>
        <dbReference type="Proteomes" id="UP000009011"/>
    </source>
</evidence>
<evidence type="ECO:0000256" key="1">
    <source>
        <dbReference type="ARBA" id="ARBA00004365"/>
    </source>
</evidence>
<keyword evidence="6" id="KW-0975">Bacterial flagellum</keyword>
<keyword evidence="10" id="KW-1185">Reference proteome</keyword>
<dbReference type="RefSeq" id="WP_014856824.1">
    <property type="nucleotide sequence ID" value="NC_018178.1"/>
</dbReference>
<dbReference type="OrthoDB" id="9802553at2"/>